<gene>
    <name evidence="8" type="ORF">Q4490_15865</name>
</gene>
<feature type="transmembrane region" description="Helical" evidence="6">
    <location>
        <begin position="38"/>
        <end position="53"/>
    </location>
</feature>
<accession>A0AAW7XQA7</accession>
<feature type="transmembrane region" description="Helical" evidence="6">
    <location>
        <begin position="159"/>
        <end position="180"/>
    </location>
</feature>
<evidence type="ECO:0000256" key="5">
    <source>
        <dbReference type="ARBA" id="ARBA00023136"/>
    </source>
</evidence>
<feature type="domain" description="EamA" evidence="7">
    <location>
        <begin position="163"/>
        <end position="301"/>
    </location>
</feature>
<dbReference type="SUPFAM" id="SSF103481">
    <property type="entry name" value="Multidrug resistance efflux transporter EmrE"/>
    <property type="match status" value="1"/>
</dbReference>
<feature type="transmembrane region" description="Helical" evidence="6">
    <location>
        <begin position="101"/>
        <end position="122"/>
    </location>
</feature>
<dbReference type="PANTHER" id="PTHR32322">
    <property type="entry name" value="INNER MEMBRANE TRANSPORTER"/>
    <property type="match status" value="1"/>
</dbReference>
<feature type="transmembrane region" description="Helical" evidence="6">
    <location>
        <begin position="226"/>
        <end position="245"/>
    </location>
</feature>
<evidence type="ECO:0000256" key="3">
    <source>
        <dbReference type="ARBA" id="ARBA00022692"/>
    </source>
</evidence>
<feature type="transmembrane region" description="Helical" evidence="6">
    <location>
        <begin position="74"/>
        <end position="95"/>
    </location>
</feature>
<evidence type="ECO:0000259" key="7">
    <source>
        <dbReference type="Pfam" id="PF00892"/>
    </source>
</evidence>
<dbReference type="InterPro" id="IPR037185">
    <property type="entry name" value="EmrE-like"/>
</dbReference>
<proteinExistence type="predicted"/>
<feature type="transmembrane region" description="Helical" evidence="6">
    <location>
        <begin position="192"/>
        <end position="214"/>
    </location>
</feature>
<evidence type="ECO:0000313" key="8">
    <source>
        <dbReference type="EMBL" id="MDO6455048.1"/>
    </source>
</evidence>
<dbReference type="InterPro" id="IPR000620">
    <property type="entry name" value="EamA_dom"/>
</dbReference>
<organism evidence="8 9">
    <name type="scientific">Neptunomonas phycophila</name>
    <dbReference type="NCBI Taxonomy" id="1572645"/>
    <lineage>
        <taxon>Bacteria</taxon>
        <taxon>Pseudomonadati</taxon>
        <taxon>Pseudomonadota</taxon>
        <taxon>Gammaproteobacteria</taxon>
        <taxon>Oceanospirillales</taxon>
        <taxon>Oceanospirillaceae</taxon>
        <taxon>Neptunomonas</taxon>
    </lineage>
</organism>
<evidence type="ECO:0000256" key="6">
    <source>
        <dbReference type="SAM" id="Phobius"/>
    </source>
</evidence>
<dbReference type="RefSeq" id="WP_303551945.1">
    <property type="nucleotide sequence ID" value="NZ_JAUOPG010000012.1"/>
</dbReference>
<name>A0AAW7XQA7_9GAMM</name>
<dbReference type="GO" id="GO:0005886">
    <property type="term" value="C:plasma membrane"/>
    <property type="evidence" value="ECO:0007669"/>
    <property type="project" value="UniProtKB-SubCell"/>
</dbReference>
<evidence type="ECO:0000256" key="2">
    <source>
        <dbReference type="ARBA" id="ARBA00022475"/>
    </source>
</evidence>
<evidence type="ECO:0000256" key="1">
    <source>
        <dbReference type="ARBA" id="ARBA00004651"/>
    </source>
</evidence>
<keyword evidence="5 6" id="KW-0472">Membrane</keyword>
<reference evidence="8" key="1">
    <citation type="submission" date="2023-07" db="EMBL/GenBank/DDBJ databases">
        <title>Genome content predicts the carbon catabolic preferences of heterotrophic bacteria.</title>
        <authorList>
            <person name="Gralka M."/>
        </authorList>
    </citation>
    <scope>NUCLEOTIDE SEQUENCE</scope>
    <source>
        <strain evidence="8">I2M16</strain>
    </source>
</reference>
<dbReference type="Pfam" id="PF00892">
    <property type="entry name" value="EamA"/>
    <property type="match status" value="2"/>
</dbReference>
<feature type="transmembrane region" description="Helical" evidence="6">
    <location>
        <begin position="286"/>
        <end position="308"/>
    </location>
</feature>
<feature type="transmembrane region" description="Helical" evidence="6">
    <location>
        <begin position="257"/>
        <end position="274"/>
    </location>
</feature>
<dbReference type="EMBL" id="JAUOPG010000012">
    <property type="protein sequence ID" value="MDO6455048.1"/>
    <property type="molecule type" value="Genomic_DNA"/>
</dbReference>
<evidence type="ECO:0000313" key="9">
    <source>
        <dbReference type="Proteomes" id="UP001169862"/>
    </source>
</evidence>
<dbReference type="AlphaFoldDB" id="A0AAW7XQA7"/>
<feature type="transmembrane region" description="Helical" evidence="6">
    <location>
        <begin position="129"/>
        <end position="147"/>
    </location>
</feature>
<evidence type="ECO:0000256" key="4">
    <source>
        <dbReference type="ARBA" id="ARBA00022989"/>
    </source>
</evidence>
<dbReference type="InterPro" id="IPR050638">
    <property type="entry name" value="AA-Vitamin_Transporters"/>
</dbReference>
<keyword evidence="4 6" id="KW-1133">Transmembrane helix</keyword>
<comment type="caution">
    <text evidence="8">The sequence shown here is derived from an EMBL/GenBank/DDBJ whole genome shotgun (WGS) entry which is preliminary data.</text>
</comment>
<dbReference type="Proteomes" id="UP001169862">
    <property type="component" value="Unassembled WGS sequence"/>
</dbReference>
<feature type="domain" description="EamA" evidence="7">
    <location>
        <begin position="4"/>
        <end position="145"/>
    </location>
</feature>
<comment type="subcellular location">
    <subcellularLocation>
        <location evidence="1">Cell membrane</location>
        <topology evidence="1">Multi-pass membrane protein</topology>
    </subcellularLocation>
</comment>
<protein>
    <submittedName>
        <fullName evidence="8">DMT family transporter</fullName>
    </submittedName>
</protein>
<sequence length="330" mass="36750">MNQLMYLLLWAWLMASSFIISGNMSAYASPLATSCFRFLLALLCIVPCLIISWRRTGLHSPTEFKRLFSKRWRLLHYVFISGTLVGFFIGLFLALESTTPLNTSVLYTLVPLMGVVIARVWLGELASGVRIFGFIVGSLGAMIVLLSNHSTQTVGSNSFVWHSGDSMYIGACFLLALHVVSVQKWGRTLPALSGAFMIMLFGTLWLLPITLIWGNIDEVSWHLSGFWSNILYLTIFTTLLTFVLQQRLVVLAGATRLLAMSYTIPVWVACYTSVSQSSFSSLLSTHFISGLLCIVIALLLIDGTYFTLASRKRRLINTKEIPHGSHSTTR</sequence>
<dbReference type="PANTHER" id="PTHR32322:SF18">
    <property type="entry name" value="S-ADENOSYLMETHIONINE_S-ADENOSYLHOMOCYSTEINE TRANSPORTER"/>
    <property type="match status" value="1"/>
</dbReference>
<keyword evidence="2" id="KW-1003">Cell membrane</keyword>
<keyword evidence="3 6" id="KW-0812">Transmembrane</keyword>